<dbReference type="EMBL" id="CP000112">
    <property type="protein sequence ID" value="ABB38411.1"/>
    <property type="molecule type" value="Genomic_DNA"/>
</dbReference>
<proteinExistence type="predicted"/>
<dbReference type="InterPro" id="IPR000524">
    <property type="entry name" value="Tscrpt_reg_HTH_GntR"/>
</dbReference>
<dbReference type="InterPro" id="IPR036390">
    <property type="entry name" value="WH_DNA-bd_sf"/>
</dbReference>
<organism evidence="5 6">
    <name type="scientific">Oleidesulfovibrio alaskensis (strain ATCC BAA-1058 / DSM 17464 / G20)</name>
    <name type="common">Desulfovibrio alaskensis</name>
    <dbReference type="NCBI Taxonomy" id="207559"/>
    <lineage>
        <taxon>Bacteria</taxon>
        <taxon>Pseudomonadati</taxon>
        <taxon>Thermodesulfobacteriota</taxon>
        <taxon>Desulfovibrionia</taxon>
        <taxon>Desulfovibrionales</taxon>
        <taxon>Desulfovibrionaceae</taxon>
        <taxon>Oleidesulfovibrio</taxon>
    </lineage>
</organism>
<dbReference type="Pfam" id="PF00392">
    <property type="entry name" value="GntR"/>
    <property type="match status" value="1"/>
</dbReference>
<dbReference type="SMART" id="SM00345">
    <property type="entry name" value="HTH_GNTR"/>
    <property type="match status" value="1"/>
</dbReference>
<accession>Q311I5</accession>
<dbReference type="HOGENOM" id="CLU_017584_9_3_7"/>
<dbReference type="STRING" id="207559.Dde_1614"/>
<name>Q311I5_OLEA2</name>
<dbReference type="SUPFAM" id="SSF48008">
    <property type="entry name" value="GntR ligand-binding domain-like"/>
    <property type="match status" value="1"/>
</dbReference>
<keyword evidence="6" id="KW-1185">Reference proteome</keyword>
<keyword evidence="1" id="KW-0805">Transcription regulation</keyword>
<dbReference type="Proteomes" id="UP000002710">
    <property type="component" value="Chromosome"/>
</dbReference>
<evidence type="ECO:0000313" key="5">
    <source>
        <dbReference type="EMBL" id="ABB38411.1"/>
    </source>
</evidence>
<dbReference type="eggNOG" id="COG2186">
    <property type="taxonomic scope" value="Bacteria"/>
</dbReference>
<evidence type="ECO:0000259" key="4">
    <source>
        <dbReference type="PROSITE" id="PS50949"/>
    </source>
</evidence>
<keyword evidence="3" id="KW-0804">Transcription</keyword>
<dbReference type="GO" id="GO:0003677">
    <property type="term" value="F:DNA binding"/>
    <property type="evidence" value="ECO:0007669"/>
    <property type="project" value="UniProtKB-KW"/>
</dbReference>
<dbReference type="Gene3D" id="1.10.10.10">
    <property type="entry name" value="Winged helix-like DNA-binding domain superfamily/Winged helix DNA-binding domain"/>
    <property type="match status" value="1"/>
</dbReference>
<dbReference type="Gene3D" id="1.20.120.530">
    <property type="entry name" value="GntR ligand-binding domain-like"/>
    <property type="match status" value="1"/>
</dbReference>
<dbReference type="PANTHER" id="PTHR43537:SF5">
    <property type="entry name" value="UXU OPERON TRANSCRIPTIONAL REGULATOR"/>
    <property type="match status" value="1"/>
</dbReference>
<reference evidence="5 6" key="1">
    <citation type="journal article" date="2011" name="J. Bacteriol.">
        <title>Complete genome sequence and updated annotation of Desulfovibrio alaskensis G20.</title>
        <authorList>
            <person name="Hauser L.J."/>
            <person name="Land M.L."/>
            <person name="Brown S.D."/>
            <person name="Larimer F."/>
            <person name="Keller K.L."/>
            <person name="Rapp-Giles B.J."/>
            <person name="Price M.N."/>
            <person name="Lin M."/>
            <person name="Bruce D.C."/>
            <person name="Detter J.C."/>
            <person name="Tapia R."/>
            <person name="Han C.S."/>
            <person name="Goodwin L.A."/>
            <person name="Cheng J.F."/>
            <person name="Pitluck S."/>
            <person name="Copeland A."/>
            <person name="Lucas S."/>
            <person name="Nolan M."/>
            <person name="Lapidus A.L."/>
            <person name="Palumbo A.V."/>
            <person name="Wall J.D."/>
        </authorList>
    </citation>
    <scope>NUCLEOTIDE SEQUENCE [LARGE SCALE GENOMIC DNA]</scope>
    <source>
        <strain evidence="6">ATCC BAA 1058 / DSM 17464 / G20</strain>
    </source>
</reference>
<dbReference type="AlphaFoldDB" id="Q311I5"/>
<dbReference type="SUPFAM" id="SSF46785">
    <property type="entry name" value="Winged helix' DNA-binding domain"/>
    <property type="match status" value="1"/>
</dbReference>
<sequence length="224" mass="23970">MQRAAYQVAEEILKLVSNSAVRPGERLPGERALAERLGCSRNTVREALAALSARGLVEIRMRSGAYLCRQNHPSPDGGRTGPGEALDALVTLGPALVERVCRVAGVSEHEHAERITARLGRALVDRSPLDAWRGLTAFYSALAEITGNSLLCAAMGSIARSGAAGGFENLPELAPAALQQFFAEHVEMLQAMRRHDVALASRCAAGSLDAFGRMLWQKNGGERN</sequence>
<dbReference type="InterPro" id="IPR036388">
    <property type="entry name" value="WH-like_DNA-bd_sf"/>
</dbReference>
<dbReference type="Pfam" id="PF07729">
    <property type="entry name" value="FCD"/>
    <property type="match status" value="1"/>
</dbReference>
<dbReference type="PANTHER" id="PTHR43537">
    <property type="entry name" value="TRANSCRIPTIONAL REGULATOR, GNTR FAMILY"/>
    <property type="match status" value="1"/>
</dbReference>
<dbReference type="PRINTS" id="PR00035">
    <property type="entry name" value="HTHGNTR"/>
</dbReference>
<gene>
    <name evidence="5" type="ordered locus">Dde_1614</name>
</gene>
<dbReference type="CDD" id="cd07377">
    <property type="entry name" value="WHTH_GntR"/>
    <property type="match status" value="1"/>
</dbReference>
<dbReference type="KEGG" id="dde:Dde_1614"/>
<evidence type="ECO:0000256" key="1">
    <source>
        <dbReference type="ARBA" id="ARBA00023015"/>
    </source>
</evidence>
<keyword evidence="2" id="KW-0238">DNA-binding</keyword>
<feature type="domain" description="HTH gntR-type" evidence="4">
    <location>
        <begin position="2"/>
        <end position="70"/>
    </location>
</feature>
<dbReference type="InterPro" id="IPR008920">
    <property type="entry name" value="TF_FadR/GntR_C"/>
</dbReference>
<dbReference type="PROSITE" id="PS50949">
    <property type="entry name" value="HTH_GNTR"/>
    <property type="match status" value="1"/>
</dbReference>
<evidence type="ECO:0000256" key="3">
    <source>
        <dbReference type="ARBA" id="ARBA00023163"/>
    </source>
</evidence>
<evidence type="ECO:0000256" key="2">
    <source>
        <dbReference type="ARBA" id="ARBA00023125"/>
    </source>
</evidence>
<protein>
    <submittedName>
        <fullName evidence="5">Regulatory protein GntR HTH</fullName>
    </submittedName>
</protein>
<dbReference type="InterPro" id="IPR011711">
    <property type="entry name" value="GntR_C"/>
</dbReference>
<evidence type="ECO:0000313" key="6">
    <source>
        <dbReference type="Proteomes" id="UP000002710"/>
    </source>
</evidence>
<dbReference type="RefSeq" id="WP_011367565.1">
    <property type="nucleotide sequence ID" value="NC_007519.1"/>
</dbReference>
<dbReference type="GO" id="GO:0003700">
    <property type="term" value="F:DNA-binding transcription factor activity"/>
    <property type="evidence" value="ECO:0007669"/>
    <property type="project" value="InterPro"/>
</dbReference>